<reference evidence="3 4" key="1">
    <citation type="journal article" date="2010" name="Cell">
        <title>The genome of Naegleria gruberi illuminates early eukaryotic versatility.</title>
        <authorList>
            <person name="Fritz-Laylin L.K."/>
            <person name="Prochnik S.E."/>
            <person name="Ginger M.L."/>
            <person name="Dacks J.B."/>
            <person name="Carpenter M.L."/>
            <person name="Field M.C."/>
            <person name="Kuo A."/>
            <person name="Paredez A."/>
            <person name="Chapman J."/>
            <person name="Pham J."/>
            <person name="Shu S."/>
            <person name="Neupane R."/>
            <person name="Cipriano M."/>
            <person name="Mancuso J."/>
            <person name="Tu H."/>
            <person name="Salamov A."/>
            <person name="Lindquist E."/>
            <person name="Shapiro H."/>
            <person name="Lucas S."/>
            <person name="Grigoriev I.V."/>
            <person name="Cande W.Z."/>
            <person name="Fulton C."/>
            <person name="Rokhsar D.S."/>
            <person name="Dawson S.C."/>
        </authorList>
    </citation>
    <scope>NUCLEOTIDE SEQUENCE [LARGE SCALE GENOMIC DNA]</scope>
    <source>
        <strain evidence="3 4">NEG-M</strain>
    </source>
</reference>
<evidence type="ECO:0000256" key="2">
    <source>
        <dbReference type="SAM" id="SignalP"/>
    </source>
</evidence>
<evidence type="ECO:0000256" key="1">
    <source>
        <dbReference type="SAM" id="Phobius"/>
    </source>
</evidence>
<dbReference type="KEGG" id="ngr:NAEGRDRAFT_78355"/>
<accession>D2V301</accession>
<dbReference type="EMBL" id="GG738850">
    <property type="protein sequence ID" value="EFC48542.1"/>
    <property type="molecule type" value="Genomic_DNA"/>
</dbReference>
<name>D2V301_NAEGR</name>
<gene>
    <name evidence="3" type="ORF">NAEGRDRAFT_78355</name>
</gene>
<dbReference type="Proteomes" id="UP000006671">
    <property type="component" value="Unassembled WGS sequence"/>
</dbReference>
<keyword evidence="1" id="KW-0812">Transmembrane</keyword>
<dbReference type="AlphaFoldDB" id="D2V301"/>
<evidence type="ECO:0000313" key="3">
    <source>
        <dbReference type="EMBL" id="EFC48542.1"/>
    </source>
</evidence>
<feature type="transmembrane region" description="Helical" evidence="1">
    <location>
        <begin position="227"/>
        <end position="254"/>
    </location>
</feature>
<feature type="signal peptide" evidence="2">
    <location>
        <begin position="1"/>
        <end position="18"/>
    </location>
</feature>
<dbReference type="GeneID" id="8861529"/>
<dbReference type="RefSeq" id="XP_002681286.1">
    <property type="nucleotide sequence ID" value="XM_002681240.1"/>
</dbReference>
<organism evidence="4">
    <name type="scientific">Naegleria gruberi</name>
    <name type="common">Amoeba</name>
    <dbReference type="NCBI Taxonomy" id="5762"/>
    <lineage>
        <taxon>Eukaryota</taxon>
        <taxon>Discoba</taxon>
        <taxon>Heterolobosea</taxon>
        <taxon>Tetramitia</taxon>
        <taxon>Eutetramitia</taxon>
        <taxon>Vahlkampfiidae</taxon>
        <taxon>Naegleria</taxon>
    </lineage>
</organism>
<keyword evidence="1" id="KW-1133">Transmembrane helix</keyword>
<feature type="chain" id="PRO_5003037776" evidence="2">
    <location>
        <begin position="19"/>
        <end position="277"/>
    </location>
</feature>
<keyword evidence="2" id="KW-0732">Signal</keyword>
<keyword evidence="4" id="KW-1185">Reference proteome</keyword>
<dbReference type="VEuPathDB" id="AmoebaDB:NAEGRDRAFT_78355"/>
<protein>
    <submittedName>
        <fullName evidence="3">Predicted protein</fullName>
    </submittedName>
</protein>
<dbReference type="InParanoid" id="D2V301"/>
<evidence type="ECO:0000313" key="4">
    <source>
        <dbReference type="Proteomes" id="UP000006671"/>
    </source>
</evidence>
<dbReference type="PROSITE" id="PS51257">
    <property type="entry name" value="PROKAR_LIPOPROTEIN"/>
    <property type="match status" value="1"/>
</dbReference>
<proteinExistence type="predicted"/>
<sequence length="277" mass="31138">MKLFIVCVVMIIFMVVSCEIVQCQLYSYSTNAFYSTVTVTDDCFVNIAESFTIRNFGSNPITQFSRFIKRDDDRNVEVVQRSIQVQSFNNNNVVNTSLVYNDEFIELQFSLKDPIGRYGGTASIQLSYQMSGPLIVGNINDMVKLNYTGPVEISPSSIAIKFTDQVNNLHGYRQFQILPYIEGITTITENSVTWAFNEKGYKNPSVQVEFPSLKTFDICRTIPIGSLLSISIVNLMAIILLNIMQFIIIIGMCISKFRSGKAYGFVGNENIGYGSSH</sequence>
<keyword evidence="1" id="KW-0472">Membrane</keyword>